<feature type="domain" description="NusB/RsmB/TIM44" evidence="7">
    <location>
        <begin position="1"/>
        <end position="121"/>
    </location>
</feature>
<evidence type="ECO:0000256" key="1">
    <source>
        <dbReference type="ARBA" id="ARBA00005952"/>
    </source>
</evidence>
<dbReference type="HAMAP" id="MF_00073">
    <property type="entry name" value="NusB"/>
    <property type="match status" value="1"/>
</dbReference>
<protein>
    <recommendedName>
        <fullName evidence="6">Transcription antitermination protein NusB</fullName>
    </recommendedName>
    <alternativeName>
        <fullName evidence="6">Antitermination factor NusB</fullName>
    </alternativeName>
</protein>
<dbReference type="SUPFAM" id="SSF48013">
    <property type="entry name" value="NusB-like"/>
    <property type="match status" value="1"/>
</dbReference>
<evidence type="ECO:0000256" key="4">
    <source>
        <dbReference type="ARBA" id="ARBA00023015"/>
    </source>
</evidence>
<dbReference type="InterPro" id="IPR011605">
    <property type="entry name" value="NusB_fam"/>
</dbReference>
<evidence type="ECO:0000313" key="8">
    <source>
        <dbReference type="EMBL" id="NVY96953.1"/>
    </source>
</evidence>
<dbReference type="AlphaFoldDB" id="A0A850R205"/>
<dbReference type="NCBIfam" id="TIGR01951">
    <property type="entry name" value="nusB"/>
    <property type="match status" value="1"/>
</dbReference>
<keyword evidence="2 6" id="KW-0889">Transcription antitermination</keyword>
<evidence type="ECO:0000256" key="6">
    <source>
        <dbReference type="HAMAP-Rule" id="MF_00073"/>
    </source>
</evidence>
<dbReference type="InterPro" id="IPR006027">
    <property type="entry name" value="NusB_RsmB_TIM44"/>
</dbReference>
<dbReference type="Gene3D" id="1.10.940.10">
    <property type="entry name" value="NusB-like"/>
    <property type="match status" value="1"/>
</dbReference>
<dbReference type="GO" id="GO:0031564">
    <property type="term" value="P:transcription antitermination"/>
    <property type="evidence" value="ECO:0007669"/>
    <property type="project" value="UniProtKB-KW"/>
</dbReference>
<accession>A0A850R205</accession>
<gene>
    <name evidence="6 8" type="primary">nusB</name>
    <name evidence="8" type="ORF">HU830_07290</name>
</gene>
<dbReference type="GO" id="GO:0005829">
    <property type="term" value="C:cytosol"/>
    <property type="evidence" value="ECO:0007669"/>
    <property type="project" value="TreeGrafter"/>
</dbReference>
<dbReference type="Pfam" id="PF01029">
    <property type="entry name" value="NusB"/>
    <property type="match status" value="1"/>
</dbReference>
<evidence type="ECO:0000259" key="7">
    <source>
        <dbReference type="Pfam" id="PF01029"/>
    </source>
</evidence>
<sequence length="127" mass="14559">MAFQSLFLLSSTETDPETALQQVLEQWQQTQAPDYLRFLVNSIWEDKTSLDQQLKPCLKTGWSLERLSRADLNLLRLGLFEITKSPAIPDKVAINETLELVNQYSDQDSKKFINAILSNFVPESQPE</sequence>
<keyword evidence="3 6" id="KW-0694">RNA-binding</keyword>
<dbReference type="PANTHER" id="PTHR11078">
    <property type="entry name" value="N UTILIZATION SUBSTANCE PROTEIN B-RELATED"/>
    <property type="match status" value="1"/>
</dbReference>
<evidence type="ECO:0000256" key="5">
    <source>
        <dbReference type="ARBA" id="ARBA00023163"/>
    </source>
</evidence>
<name>A0A850R205_9LACO</name>
<dbReference type="InterPro" id="IPR035926">
    <property type="entry name" value="NusB-like_sf"/>
</dbReference>
<keyword evidence="5 6" id="KW-0804">Transcription</keyword>
<dbReference type="EMBL" id="JABZEC010000006">
    <property type="protein sequence ID" value="NVY96953.1"/>
    <property type="molecule type" value="Genomic_DNA"/>
</dbReference>
<proteinExistence type="inferred from homology"/>
<evidence type="ECO:0000313" key="9">
    <source>
        <dbReference type="Proteomes" id="UP000563523"/>
    </source>
</evidence>
<keyword evidence="4 6" id="KW-0805">Transcription regulation</keyword>
<evidence type="ECO:0000256" key="2">
    <source>
        <dbReference type="ARBA" id="ARBA00022814"/>
    </source>
</evidence>
<evidence type="ECO:0000256" key="3">
    <source>
        <dbReference type="ARBA" id="ARBA00022884"/>
    </source>
</evidence>
<reference evidence="8 9" key="1">
    <citation type="submission" date="2020-06" db="EMBL/GenBank/DDBJ databases">
        <authorList>
            <person name="Kang J."/>
        </authorList>
    </citation>
    <scope>NUCLEOTIDE SEQUENCE [LARGE SCALE GENOMIC DNA]</scope>
    <source>
        <strain evidence="8 9">DCY120</strain>
    </source>
</reference>
<organism evidence="8 9">
    <name type="scientific">Bombilactobacillus apium</name>
    <dbReference type="NCBI Taxonomy" id="2675299"/>
    <lineage>
        <taxon>Bacteria</taxon>
        <taxon>Bacillati</taxon>
        <taxon>Bacillota</taxon>
        <taxon>Bacilli</taxon>
        <taxon>Lactobacillales</taxon>
        <taxon>Lactobacillaceae</taxon>
        <taxon>Bombilactobacillus</taxon>
    </lineage>
</organism>
<dbReference type="GO" id="GO:0003723">
    <property type="term" value="F:RNA binding"/>
    <property type="evidence" value="ECO:0007669"/>
    <property type="project" value="UniProtKB-UniRule"/>
</dbReference>
<comment type="caution">
    <text evidence="8">The sequence shown here is derived from an EMBL/GenBank/DDBJ whole genome shotgun (WGS) entry which is preliminary data.</text>
</comment>
<dbReference type="GO" id="GO:0006353">
    <property type="term" value="P:DNA-templated transcription termination"/>
    <property type="evidence" value="ECO:0007669"/>
    <property type="project" value="UniProtKB-UniRule"/>
</dbReference>
<dbReference type="Proteomes" id="UP000563523">
    <property type="component" value="Unassembled WGS sequence"/>
</dbReference>
<comment type="function">
    <text evidence="6">Involved in transcription antitermination. Required for transcription of ribosomal RNA (rRNA) genes. Binds specifically to the boxA antiterminator sequence of the ribosomal RNA (rrn) operons.</text>
</comment>
<dbReference type="PANTHER" id="PTHR11078:SF3">
    <property type="entry name" value="ANTITERMINATION NUSB DOMAIN-CONTAINING PROTEIN"/>
    <property type="match status" value="1"/>
</dbReference>
<comment type="similarity">
    <text evidence="1 6">Belongs to the NusB family.</text>
</comment>
<keyword evidence="9" id="KW-1185">Reference proteome</keyword>